<evidence type="ECO:0000256" key="1">
    <source>
        <dbReference type="ARBA" id="ARBA00004173"/>
    </source>
</evidence>
<accession>A0A165A5G9</accession>
<dbReference type="FunCoup" id="A0A165A5G9">
    <property type="interactions" value="89"/>
</dbReference>
<dbReference type="RefSeq" id="XP_018185533.1">
    <property type="nucleotide sequence ID" value="XM_018334481.1"/>
</dbReference>
<keyword evidence="4" id="KW-0687">Ribonucleoprotein</keyword>
<dbReference type="PANTHER" id="PTHR13274:SF2">
    <property type="entry name" value="SMALL RIBOSOMAL SUBUNIT PROTEIN MS25"/>
    <property type="match status" value="1"/>
</dbReference>
<protein>
    <submittedName>
        <fullName evidence="7">50S ribosomal protein-like protein Mrp49</fullName>
    </submittedName>
</protein>
<evidence type="ECO:0000256" key="2">
    <source>
        <dbReference type="ARBA" id="ARBA00022980"/>
    </source>
</evidence>
<dbReference type="SMART" id="SM00916">
    <property type="entry name" value="L51_S25_CI-B8"/>
    <property type="match status" value="1"/>
</dbReference>
<dbReference type="Pfam" id="PF05047">
    <property type="entry name" value="L51_S25_CI-B8"/>
    <property type="match status" value="1"/>
</dbReference>
<sequence length="196" mass="22212">MVHIVKRMRKLRALLGIRLGPGAAELPPDVKRIHLDFATKFNDGHLGPRKFWRHYLPRLKYHNPAVSMTINRTHNQSGSATMTIFFADSSKDGSPPTAATSTTTSGLPSDHIPFDRTETVEMKHRHESQILSELVKLTKARKIEATAEEKEQLKQVQEDRRQSEKSSQRAAVINAQRKQKEEMLRQARAAAEAQDV</sequence>
<dbReference type="InterPro" id="IPR040049">
    <property type="entry name" value="Ribosomal_mS25/mL61"/>
</dbReference>
<dbReference type="InterPro" id="IPR036249">
    <property type="entry name" value="Thioredoxin-like_sf"/>
</dbReference>
<dbReference type="SUPFAM" id="SSF52833">
    <property type="entry name" value="Thioredoxin-like"/>
    <property type="match status" value="1"/>
</dbReference>
<dbReference type="GeneID" id="28899618"/>
<evidence type="ECO:0000256" key="3">
    <source>
        <dbReference type="ARBA" id="ARBA00023128"/>
    </source>
</evidence>
<name>A0A165A5G9_XYLHT</name>
<reference evidence="7 8" key="1">
    <citation type="journal article" date="2016" name="Fungal Biol.">
        <title>The genome of Xylona heveae provides a window into fungal endophytism.</title>
        <authorList>
            <person name="Gazis R."/>
            <person name="Kuo A."/>
            <person name="Riley R."/>
            <person name="LaButti K."/>
            <person name="Lipzen A."/>
            <person name="Lin J."/>
            <person name="Amirebrahimi M."/>
            <person name="Hesse C.N."/>
            <person name="Spatafora J.W."/>
            <person name="Henrissat B."/>
            <person name="Hainaut M."/>
            <person name="Grigoriev I.V."/>
            <person name="Hibbett D.S."/>
        </authorList>
    </citation>
    <scope>NUCLEOTIDE SEQUENCE [LARGE SCALE GENOMIC DNA]</scope>
    <source>
        <strain evidence="7 8">TC161</strain>
    </source>
</reference>
<evidence type="ECO:0000256" key="4">
    <source>
        <dbReference type="ARBA" id="ARBA00023274"/>
    </source>
</evidence>
<organism evidence="7 8">
    <name type="scientific">Xylona heveae (strain CBS 132557 / TC161)</name>
    <dbReference type="NCBI Taxonomy" id="1328760"/>
    <lineage>
        <taxon>Eukaryota</taxon>
        <taxon>Fungi</taxon>
        <taxon>Dikarya</taxon>
        <taxon>Ascomycota</taxon>
        <taxon>Pezizomycotina</taxon>
        <taxon>Xylonomycetes</taxon>
        <taxon>Xylonales</taxon>
        <taxon>Xylonaceae</taxon>
        <taxon>Xylona</taxon>
    </lineage>
</organism>
<proteinExistence type="predicted"/>
<feature type="region of interest" description="Disordered" evidence="5">
    <location>
        <begin position="87"/>
        <end position="113"/>
    </location>
</feature>
<dbReference type="GO" id="GO:1990904">
    <property type="term" value="C:ribonucleoprotein complex"/>
    <property type="evidence" value="ECO:0007669"/>
    <property type="project" value="UniProtKB-KW"/>
</dbReference>
<feature type="compositionally biased region" description="Basic and acidic residues" evidence="5">
    <location>
        <begin position="148"/>
        <end position="167"/>
    </location>
</feature>
<gene>
    <name evidence="7" type="ORF">L228DRAFT_263294</name>
</gene>
<keyword evidence="2 7" id="KW-0689">Ribosomal protein</keyword>
<dbReference type="InParanoid" id="A0A165A5G9"/>
<dbReference type="STRING" id="1328760.A0A165A5G9"/>
<evidence type="ECO:0000259" key="6">
    <source>
        <dbReference type="SMART" id="SM00916"/>
    </source>
</evidence>
<dbReference type="InterPro" id="IPR007741">
    <property type="entry name" value="Ribosomal_mL43/mS25/NADH_DH"/>
</dbReference>
<feature type="compositionally biased region" description="Low complexity" evidence="5">
    <location>
        <begin position="94"/>
        <end position="105"/>
    </location>
</feature>
<dbReference type="OrthoDB" id="1696305at2759"/>
<feature type="domain" description="Ribosomal protein/NADH dehydrogenase" evidence="6">
    <location>
        <begin position="40"/>
        <end position="141"/>
    </location>
</feature>
<dbReference type="PANTHER" id="PTHR13274">
    <property type="entry name" value="MITOCHONDRIAL RIBOSOMAL PROTEIN S25"/>
    <property type="match status" value="1"/>
</dbReference>
<evidence type="ECO:0000313" key="8">
    <source>
        <dbReference type="Proteomes" id="UP000076632"/>
    </source>
</evidence>
<dbReference type="GO" id="GO:0005840">
    <property type="term" value="C:ribosome"/>
    <property type="evidence" value="ECO:0007669"/>
    <property type="project" value="UniProtKB-KW"/>
</dbReference>
<dbReference type="AlphaFoldDB" id="A0A165A5G9"/>
<dbReference type="GO" id="GO:0003735">
    <property type="term" value="F:structural constituent of ribosome"/>
    <property type="evidence" value="ECO:0007669"/>
    <property type="project" value="InterPro"/>
</dbReference>
<dbReference type="EMBL" id="KV407464">
    <property type="protein sequence ID" value="KZF19978.1"/>
    <property type="molecule type" value="Genomic_DNA"/>
</dbReference>
<evidence type="ECO:0000313" key="7">
    <source>
        <dbReference type="EMBL" id="KZF19978.1"/>
    </source>
</evidence>
<keyword evidence="3" id="KW-0496">Mitochondrion</keyword>
<dbReference type="OMA" id="FWREMLP"/>
<dbReference type="Proteomes" id="UP000076632">
    <property type="component" value="Unassembled WGS sequence"/>
</dbReference>
<dbReference type="GO" id="GO:0005739">
    <property type="term" value="C:mitochondrion"/>
    <property type="evidence" value="ECO:0007669"/>
    <property type="project" value="UniProtKB-SubCell"/>
</dbReference>
<keyword evidence="8" id="KW-1185">Reference proteome</keyword>
<evidence type="ECO:0000256" key="5">
    <source>
        <dbReference type="SAM" id="MobiDB-lite"/>
    </source>
</evidence>
<feature type="region of interest" description="Disordered" evidence="5">
    <location>
        <begin position="148"/>
        <end position="196"/>
    </location>
</feature>
<comment type="subcellular location">
    <subcellularLocation>
        <location evidence="1">Mitochondrion</location>
    </subcellularLocation>
</comment>